<evidence type="ECO:0000313" key="1">
    <source>
        <dbReference type="EMBL" id="CAG7819393.1"/>
    </source>
</evidence>
<sequence>MANIGTESGSRAHLQPPKDGEGICQIYTGTVCQQFIGNRLIYVHSKDSQNSTESKLREASTVIGHSADIAARCSEFA</sequence>
<reference evidence="1" key="1">
    <citation type="submission" date="2021-06" db="EMBL/GenBank/DDBJ databases">
        <authorList>
            <person name="Hodson N. C."/>
            <person name="Mongue J. A."/>
            <person name="Jaron S. K."/>
        </authorList>
    </citation>
    <scope>NUCLEOTIDE SEQUENCE</scope>
</reference>
<dbReference type="Proteomes" id="UP000708208">
    <property type="component" value="Unassembled WGS sequence"/>
</dbReference>
<comment type="caution">
    <text evidence="1">The sequence shown here is derived from an EMBL/GenBank/DDBJ whole genome shotgun (WGS) entry which is preliminary data.</text>
</comment>
<name>A0A8J2LBQ9_9HEXA</name>
<keyword evidence="2" id="KW-1185">Reference proteome</keyword>
<organism evidence="1 2">
    <name type="scientific">Allacma fusca</name>
    <dbReference type="NCBI Taxonomy" id="39272"/>
    <lineage>
        <taxon>Eukaryota</taxon>
        <taxon>Metazoa</taxon>
        <taxon>Ecdysozoa</taxon>
        <taxon>Arthropoda</taxon>
        <taxon>Hexapoda</taxon>
        <taxon>Collembola</taxon>
        <taxon>Symphypleona</taxon>
        <taxon>Sminthuridae</taxon>
        <taxon>Allacma</taxon>
    </lineage>
</organism>
<dbReference type="AlphaFoldDB" id="A0A8J2LBQ9"/>
<evidence type="ECO:0000313" key="2">
    <source>
        <dbReference type="Proteomes" id="UP000708208"/>
    </source>
</evidence>
<feature type="non-terminal residue" evidence="1">
    <location>
        <position position="77"/>
    </location>
</feature>
<dbReference type="EMBL" id="CAJVCH010448913">
    <property type="protein sequence ID" value="CAG7819393.1"/>
    <property type="molecule type" value="Genomic_DNA"/>
</dbReference>
<proteinExistence type="predicted"/>
<accession>A0A8J2LBQ9</accession>
<protein>
    <submittedName>
        <fullName evidence="1">Uncharacterized protein</fullName>
    </submittedName>
</protein>
<gene>
    <name evidence="1" type="ORF">AFUS01_LOCUS29848</name>
</gene>